<sequence>MSDKKSLYDMLEVSRTASAEAIEAAFARLSAQHTQGRLKAPESLSAEAFFSLIKDAYFVLGNPLRRAEYDRKFQSSVSLGIDPAFEEMGLSLRSKLLIGLVVAAVGAYGYQSHQDSLAKQARIQAEQAAALKLEAQRAALLAEEEARRAQAQARAMEDSRQYQARIERERAIAEADRVSYKLRSAEETQRREAERKSREDEYRKQEELRRAQAERQRVVNEARRLDYENSRAVRGGVVASPTPAPAQATALQRR</sequence>
<proteinExistence type="predicted"/>
<feature type="coiled-coil region" evidence="1">
    <location>
        <begin position="123"/>
        <end position="161"/>
    </location>
</feature>
<keyword evidence="1" id="KW-0175">Coiled coil</keyword>
<gene>
    <name evidence="4" type="ORF">ABDB84_06630</name>
</gene>
<evidence type="ECO:0000256" key="2">
    <source>
        <dbReference type="SAM" id="MobiDB-lite"/>
    </source>
</evidence>
<dbReference type="PRINTS" id="PR00625">
    <property type="entry name" value="JDOMAIN"/>
</dbReference>
<reference evidence="4 5" key="1">
    <citation type="journal article" date="2018" name="Int. J. Syst. Evol. Microbiol.">
        <title>Uliginosibacterium sediminicola sp. nov., isolated from freshwater sediment.</title>
        <authorList>
            <person name="Hwang W.M."/>
            <person name="Kim S.M."/>
            <person name="Kang K."/>
            <person name="Ahn T.Y."/>
        </authorList>
    </citation>
    <scope>NUCLEOTIDE SEQUENCE [LARGE SCALE GENOMIC DNA]</scope>
    <source>
        <strain evidence="4 5">M1-21</strain>
    </source>
</reference>
<feature type="compositionally biased region" description="Low complexity" evidence="2">
    <location>
        <begin position="239"/>
        <end position="254"/>
    </location>
</feature>
<dbReference type="Pfam" id="PF00226">
    <property type="entry name" value="DnaJ"/>
    <property type="match status" value="1"/>
</dbReference>
<comment type="caution">
    <text evidence="4">The sequence shown here is derived from an EMBL/GenBank/DDBJ whole genome shotgun (WGS) entry which is preliminary data.</text>
</comment>
<evidence type="ECO:0000259" key="3">
    <source>
        <dbReference type="PROSITE" id="PS50076"/>
    </source>
</evidence>
<dbReference type="InterPro" id="IPR036869">
    <property type="entry name" value="J_dom_sf"/>
</dbReference>
<feature type="region of interest" description="Disordered" evidence="2">
    <location>
        <begin position="230"/>
        <end position="254"/>
    </location>
</feature>
<dbReference type="Proteomes" id="UP001410394">
    <property type="component" value="Unassembled WGS sequence"/>
</dbReference>
<dbReference type="Gene3D" id="1.10.287.110">
    <property type="entry name" value="DnaJ domain"/>
    <property type="match status" value="1"/>
</dbReference>
<dbReference type="RefSeq" id="WP_345918908.1">
    <property type="nucleotide sequence ID" value="NZ_JBDIVE010000002.1"/>
</dbReference>
<organism evidence="4 5">
    <name type="scientific">Uliginosibacterium sediminicola</name>
    <dbReference type="NCBI Taxonomy" id="2024550"/>
    <lineage>
        <taxon>Bacteria</taxon>
        <taxon>Pseudomonadati</taxon>
        <taxon>Pseudomonadota</taxon>
        <taxon>Betaproteobacteria</taxon>
        <taxon>Rhodocyclales</taxon>
        <taxon>Zoogloeaceae</taxon>
        <taxon>Uliginosibacterium</taxon>
    </lineage>
</organism>
<evidence type="ECO:0000256" key="1">
    <source>
        <dbReference type="SAM" id="Coils"/>
    </source>
</evidence>
<dbReference type="InterPro" id="IPR001623">
    <property type="entry name" value="DnaJ_domain"/>
</dbReference>
<evidence type="ECO:0000313" key="4">
    <source>
        <dbReference type="EMBL" id="MEN3068148.1"/>
    </source>
</evidence>
<keyword evidence="5" id="KW-1185">Reference proteome</keyword>
<evidence type="ECO:0000313" key="5">
    <source>
        <dbReference type="Proteomes" id="UP001410394"/>
    </source>
</evidence>
<accession>A0ABU9YWN1</accession>
<dbReference type="EMBL" id="JBDIVE010000002">
    <property type="protein sequence ID" value="MEN3068148.1"/>
    <property type="molecule type" value="Genomic_DNA"/>
</dbReference>
<feature type="region of interest" description="Disordered" evidence="2">
    <location>
        <begin position="186"/>
        <end position="218"/>
    </location>
</feature>
<name>A0ABU9YWN1_9RHOO</name>
<dbReference type="PROSITE" id="PS50076">
    <property type="entry name" value="DNAJ_2"/>
    <property type="match status" value="1"/>
</dbReference>
<protein>
    <submittedName>
        <fullName evidence="4">DnaJ domain-containing protein</fullName>
    </submittedName>
</protein>
<dbReference type="SUPFAM" id="SSF46565">
    <property type="entry name" value="Chaperone J-domain"/>
    <property type="match status" value="1"/>
</dbReference>
<feature type="domain" description="J" evidence="3">
    <location>
        <begin position="6"/>
        <end position="73"/>
    </location>
</feature>